<dbReference type="PANTHER" id="PTHR11692:SF0">
    <property type="entry name" value="BIFUNCTIONAL PURINE BIOSYNTHESIS PROTEIN ATIC"/>
    <property type="match status" value="1"/>
</dbReference>
<dbReference type="OrthoDB" id="9802065at2"/>
<dbReference type="HAMAP" id="MF_00139">
    <property type="entry name" value="PurH"/>
    <property type="match status" value="1"/>
</dbReference>
<dbReference type="InterPro" id="IPR016193">
    <property type="entry name" value="Cytidine_deaminase-like"/>
</dbReference>
<gene>
    <name evidence="10 12" type="primary">purH</name>
    <name evidence="12" type="ORF">D6851_04415</name>
</gene>
<evidence type="ECO:0000256" key="5">
    <source>
        <dbReference type="ARBA" id="ARBA00022755"/>
    </source>
</evidence>
<feature type="domain" description="MGS-like" evidence="11">
    <location>
        <begin position="1"/>
        <end position="148"/>
    </location>
</feature>
<dbReference type="InterPro" id="IPR002695">
    <property type="entry name" value="PurH-like"/>
</dbReference>
<dbReference type="SMART" id="SM00851">
    <property type="entry name" value="MGS"/>
    <property type="match status" value="1"/>
</dbReference>
<dbReference type="GO" id="GO:0004643">
    <property type="term" value="F:phosphoribosylaminoimidazolecarboxamide formyltransferase activity"/>
    <property type="evidence" value="ECO:0007669"/>
    <property type="project" value="UniProtKB-UniRule"/>
</dbReference>
<dbReference type="PANTHER" id="PTHR11692">
    <property type="entry name" value="BIFUNCTIONAL PURINE BIOSYNTHESIS PROTEIN PURH"/>
    <property type="match status" value="1"/>
</dbReference>
<dbReference type="RefSeq" id="WP_120323674.1">
    <property type="nucleotide sequence ID" value="NZ_RAPF01000002.1"/>
</dbReference>
<dbReference type="GO" id="GO:0003937">
    <property type="term" value="F:IMP cyclohydrolase activity"/>
    <property type="evidence" value="ECO:0007669"/>
    <property type="project" value="UniProtKB-UniRule"/>
</dbReference>
<dbReference type="Gene3D" id="3.40.50.1380">
    <property type="entry name" value="Methylglyoxal synthase-like domain"/>
    <property type="match status" value="1"/>
</dbReference>
<evidence type="ECO:0000256" key="7">
    <source>
        <dbReference type="ARBA" id="ARBA00023268"/>
    </source>
</evidence>
<dbReference type="NCBIfam" id="TIGR00355">
    <property type="entry name" value="purH"/>
    <property type="match status" value="1"/>
</dbReference>
<dbReference type="Proteomes" id="UP000284395">
    <property type="component" value="Unassembled WGS sequence"/>
</dbReference>
<dbReference type="GO" id="GO:0006189">
    <property type="term" value="P:'de novo' IMP biosynthetic process"/>
    <property type="evidence" value="ECO:0007669"/>
    <property type="project" value="UniProtKB-UniRule"/>
</dbReference>
<comment type="catalytic activity">
    <reaction evidence="9 10">
        <text>IMP + H2O = 5-formamido-1-(5-phospho-D-ribosyl)imidazole-4-carboxamide</text>
        <dbReference type="Rhea" id="RHEA:18445"/>
        <dbReference type="ChEBI" id="CHEBI:15377"/>
        <dbReference type="ChEBI" id="CHEBI:58053"/>
        <dbReference type="ChEBI" id="CHEBI:58467"/>
        <dbReference type="EC" id="3.5.4.10"/>
    </reaction>
</comment>
<dbReference type="Pfam" id="PF01808">
    <property type="entry name" value="AICARFT_IMPCHas"/>
    <property type="match status" value="1"/>
</dbReference>
<evidence type="ECO:0000256" key="1">
    <source>
        <dbReference type="ARBA" id="ARBA00004844"/>
    </source>
</evidence>
<evidence type="ECO:0000256" key="2">
    <source>
        <dbReference type="ARBA" id="ARBA00004954"/>
    </source>
</evidence>
<comment type="domain">
    <text evidence="10">The IMP cyclohydrolase activity resides in the N-terminal region.</text>
</comment>
<protein>
    <recommendedName>
        <fullName evidence="10">Bifunctional purine biosynthesis protein PurH</fullName>
    </recommendedName>
    <domain>
        <recommendedName>
            <fullName evidence="10">Phosphoribosylaminoimidazolecarboxamide formyltransferase</fullName>
            <ecNumber evidence="10">2.1.2.3</ecNumber>
        </recommendedName>
        <alternativeName>
            <fullName evidence="10">AICAR transformylase</fullName>
        </alternativeName>
    </domain>
    <domain>
        <recommendedName>
            <fullName evidence="10">IMP cyclohydrolase</fullName>
            <ecNumber evidence="10">3.5.4.10</ecNumber>
        </recommendedName>
        <alternativeName>
            <fullName evidence="10">ATIC</fullName>
        </alternativeName>
        <alternativeName>
            <fullName evidence="10">IMP synthase</fullName>
        </alternativeName>
        <alternativeName>
            <fullName evidence="10">Inosinicase</fullName>
        </alternativeName>
    </domain>
</protein>
<dbReference type="InterPro" id="IPR024051">
    <property type="entry name" value="AICAR_Tfase_dup_dom_sf"/>
</dbReference>
<keyword evidence="7 10" id="KW-0511">Multifunctional enzyme</keyword>
<evidence type="ECO:0000256" key="10">
    <source>
        <dbReference type="HAMAP-Rule" id="MF_00139"/>
    </source>
</evidence>
<sequence length="529" mass="56264">MSDVTIRRALLSVSDKSGLAELGKALSARGVELVSTGGTAKALRDAGLDVKDISELTGFPEMMDGRVKTLHPIVHGGLLAVRDNPEHAASMEEHNIGAIDLVVVNLYPFEATVARGAERDEVIENIDIGGPSMVRSSAKNHKFVTIVTDAGDYGELMEELESRNGATSLDFRKKMAAKAFSATARYDAAISQYFLGTDQKQALPDQFSLVATKLSELRYGENPHQSAAIYQPYGSSEKGLAQAEQVQGKALSYNNYNDADAALELCAEFKGQAPAVVIVKHANPCGVAQAPDLLQAWHDALACDSVSAFGGIVAVNRPLDGPTAEAICEIFTEVVVAPGADDAARAAFAKKKNLRLLLIDELPDPRRTGFALRPITGGLLVQSRDNGAVAEAALKTVTKREPTEQELKDCLFAWTVARHVKSNAIVYAKDGATAGIGAGQMNRRDSARIAAIKAREAAEKYGWDTPRTQGSAVASDAFFPFADGLLAAVEAGATAVIQPGGSMRDDEVIQAADEAGLAMVFTGMRHFRH</sequence>
<evidence type="ECO:0000313" key="12">
    <source>
        <dbReference type="EMBL" id="RKF22476.1"/>
    </source>
</evidence>
<keyword evidence="5 10" id="KW-0658">Purine biosynthesis</keyword>
<dbReference type="GO" id="GO:0005829">
    <property type="term" value="C:cytosol"/>
    <property type="evidence" value="ECO:0007669"/>
    <property type="project" value="TreeGrafter"/>
</dbReference>
<dbReference type="Pfam" id="PF02142">
    <property type="entry name" value="MGS"/>
    <property type="match status" value="1"/>
</dbReference>
<dbReference type="EC" id="2.1.2.3" evidence="10"/>
<evidence type="ECO:0000256" key="9">
    <source>
        <dbReference type="ARBA" id="ARBA00050687"/>
    </source>
</evidence>
<dbReference type="SMART" id="SM00798">
    <property type="entry name" value="AICARFT_IMPCHas"/>
    <property type="match status" value="1"/>
</dbReference>
<comment type="caution">
    <text evidence="12">The sequence shown here is derived from an EMBL/GenBank/DDBJ whole genome shotgun (WGS) entry which is preliminary data.</text>
</comment>
<dbReference type="FunFam" id="3.40.140.20:FF:000001">
    <property type="entry name" value="Bifunctional purine biosynthesis protein PurH"/>
    <property type="match status" value="1"/>
</dbReference>
<comment type="pathway">
    <text evidence="2 10">Purine metabolism; IMP biosynthesis via de novo pathway; 5-formamido-1-(5-phospho-D-ribosyl)imidazole-4-carboxamide from 5-amino-1-(5-phospho-D-ribosyl)imidazole-4-carboxamide (10-formyl THF route): step 1/1.</text>
</comment>
<dbReference type="EC" id="3.5.4.10" evidence="10"/>
<comment type="similarity">
    <text evidence="3 10">Belongs to the PurH family.</text>
</comment>
<dbReference type="CDD" id="cd01421">
    <property type="entry name" value="IMPCH"/>
    <property type="match status" value="1"/>
</dbReference>
<evidence type="ECO:0000259" key="11">
    <source>
        <dbReference type="PROSITE" id="PS51855"/>
    </source>
</evidence>
<dbReference type="PIRSF" id="PIRSF000414">
    <property type="entry name" value="AICARFT_IMPCHas"/>
    <property type="match status" value="1"/>
</dbReference>
<keyword evidence="6 10" id="KW-0378">Hydrolase</keyword>
<accession>A0A420EP73</accession>
<evidence type="ECO:0000256" key="3">
    <source>
        <dbReference type="ARBA" id="ARBA00007667"/>
    </source>
</evidence>
<dbReference type="SUPFAM" id="SSF52335">
    <property type="entry name" value="Methylglyoxal synthase-like"/>
    <property type="match status" value="1"/>
</dbReference>
<dbReference type="PROSITE" id="PS51855">
    <property type="entry name" value="MGS"/>
    <property type="match status" value="1"/>
</dbReference>
<dbReference type="InterPro" id="IPR011607">
    <property type="entry name" value="MGS-like_dom"/>
</dbReference>
<dbReference type="SUPFAM" id="SSF53927">
    <property type="entry name" value="Cytidine deaminase-like"/>
    <property type="match status" value="1"/>
</dbReference>
<keyword evidence="13" id="KW-1185">Reference proteome</keyword>
<organism evidence="12 13">
    <name type="scientific">Altericroceibacterium spongiae</name>
    <dbReference type="NCBI Taxonomy" id="2320269"/>
    <lineage>
        <taxon>Bacteria</taxon>
        <taxon>Pseudomonadati</taxon>
        <taxon>Pseudomonadota</taxon>
        <taxon>Alphaproteobacteria</taxon>
        <taxon>Sphingomonadales</taxon>
        <taxon>Erythrobacteraceae</taxon>
        <taxon>Altericroceibacterium</taxon>
    </lineage>
</organism>
<evidence type="ECO:0000313" key="13">
    <source>
        <dbReference type="Proteomes" id="UP000284395"/>
    </source>
</evidence>
<dbReference type="Gene3D" id="3.40.140.20">
    <property type="match status" value="2"/>
</dbReference>
<evidence type="ECO:0000256" key="6">
    <source>
        <dbReference type="ARBA" id="ARBA00022801"/>
    </source>
</evidence>
<keyword evidence="4 10" id="KW-0808">Transferase</keyword>
<dbReference type="EMBL" id="RAPF01000002">
    <property type="protein sequence ID" value="RKF22476.1"/>
    <property type="molecule type" value="Genomic_DNA"/>
</dbReference>
<comment type="catalytic activity">
    <reaction evidence="8 10">
        <text>(6R)-10-formyltetrahydrofolate + 5-amino-1-(5-phospho-beta-D-ribosyl)imidazole-4-carboxamide = 5-formamido-1-(5-phospho-D-ribosyl)imidazole-4-carboxamide + (6S)-5,6,7,8-tetrahydrofolate</text>
        <dbReference type="Rhea" id="RHEA:22192"/>
        <dbReference type="ChEBI" id="CHEBI:57453"/>
        <dbReference type="ChEBI" id="CHEBI:58467"/>
        <dbReference type="ChEBI" id="CHEBI:58475"/>
        <dbReference type="ChEBI" id="CHEBI:195366"/>
        <dbReference type="EC" id="2.1.2.3"/>
    </reaction>
</comment>
<dbReference type="UniPathway" id="UPA00074">
    <property type="reaction ID" value="UER00133"/>
</dbReference>
<evidence type="ECO:0000256" key="4">
    <source>
        <dbReference type="ARBA" id="ARBA00022679"/>
    </source>
</evidence>
<name>A0A420EP73_9SPHN</name>
<comment type="pathway">
    <text evidence="1 10">Purine metabolism; IMP biosynthesis via de novo pathway; IMP from 5-formamido-1-(5-phospho-D-ribosyl)imidazole-4-carboxamide: step 1/1.</text>
</comment>
<dbReference type="NCBIfam" id="NF002049">
    <property type="entry name" value="PRK00881.1"/>
    <property type="match status" value="1"/>
</dbReference>
<dbReference type="FunFam" id="3.40.50.1380:FF:000001">
    <property type="entry name" value="Bifunctional purine biosynthesis protein PurH"/>
    <property type="match status" value="1"/>
</dbReference>
<dbReference type="InterPro" id="IPR036914">
    <property type="entry name" value="MGS-like_dom_sf"/>
</dbReference>
<evidence type="ECO:0000256" key="8">
    <source>
        <dbReference type="ARBA" id="ARBA00050488"/>
    </source>
</evidence>
<reference evidence="12 13" key="1">
    <citation type="submission" date="2018-09" db="EMBL/GenBank/DDBJ databases">
        <title>Altererythrobacter spongiae sp. nov., isolated from a marine sponge.</title>
        <authorList>
            <person name="Zhuang L."/>
            <person name="Luo L."/>
        </authorList>
    </citation>
    <scope>NUCLEOTIDE SEQUENCE [LARGE SCALE GENOMIC DNA]</scope>
    <source>
        <strain evidence="12 13">HN-Y73</strain>
    </source>
</reference>
<dbReference type="AlphaFoldDB" id="A0A420EP73"/>
<proteinExistence type="inferred from homology"/>